<sequence length="183" mass="18801">MSECFLGEIRIFAGPYVPLNWAACDGSAQSLSQNQALFALIGTTYGGNGVTNFNLPDYRGRTPIGQGQGTGLTSRVLGQSGGTETVTLTQANTPAHTHSFSASTATGSDLNASGNLVASYTATTSIKGLYTSDTTAATVQLEANVITQALGATGGGALPHNNMMPFIAVGYIMAIQGIYPSRN</sequence>
<evidence type="ECO:0000313" key="3">
    <source>
        <dbReference type="Proteomes" id="UP000316545"/>
    </source>
</evidence>
<gene>
    <name evidence="2" type="ORF">FBZ88_10361</name>
</gene>
<keyword evidence="3" id="KW-1185">Reference proteome</keyword>
<dbReference type="SUPFAM" id="SSF88874">
    <property type="entry name" value="Receptor-binding domain of short tail fibre protein gp12"/>
    <property type="match status" value="1"/>
</dbReference>
<dbReference type="EMBL" id="VITO01000003">
    <property type="protein sequence ID" value="TWB29639.1"/>
    <property type="molecule type" value="Genomic_DNA"/>
</dbReference>
<evidence type="ECO:0000259" key="1">
    <source>
        <dbReference type="Pfam" id="PF07484"/>
    </source>
</evidence>
<dbReference type="AlphaFoldDB" id="A0A560G6Z4"/>
<organism evidence="2 3">
    <name type="scientific">Nitrospirillum amazonense</name>
    <dbReference type="NCBI Taxonomy" id="28077"/>
    <lineage>
        <taxon>Bacteria</taxon>
        <taxon>Pseudomonadati</taxon>
        <taxon>Pseudomonadota</taxon>
        <taxon>Alphaproteobacteria</taxon>
        <taxon>Rhodospirillales</taxon>
        <taxon>Azospirillaceae</taxon>
        <taxon>Nitrospirillum</taxon>
    </lineage>
</organism>
<dbReference type="RefSeq" id="WP_145615820.1">
    <property type="nucleotide sequence ID" value="NZ_JAYNFR010000020.1"/>
</dbReference>
<dbReference type="Proteomes" id="UP000316545">
    <property type="component" value="Unassembled WGS sequence"/>
</dbReference>
<proteinExistence type="predicted"/>
<dbReference type="InterPro" id="IPR037053">
    <property type="entry name" value="Phage_tail_collar_dom_sf"/>
</dbReference>
<dbReference type="Gene3D" id="3.90.1340.10">
    <property type="entry name" value="Phage tail collar domain"/>
    <property type="match status" value="1"/>
</dbReference>
<dbReference type="Pfam" id="PF07484">
    <property type="entry name" value="Collar"/>
    <property type="match status" value="1"/>
</dbReference>
<accession>A0A560G6Z4</accession>
<evidence type="ECO:0000313" key="2">
    <source>
        <dbReference type="EMBL" id="TWB29639.1"/>
    </source>
</evidence>
<feature type="domain" description="Phage tail collar" evidence="1">
    <location>
        <begin position="7"/>
        <end position="63"/>
    </location>
</feature>
<dbReference type="InterPro" id="IPR011083">
    <property type="entry name" value="Phage_tail_collar_dom"/>
</dbReference>
<name>A0A560G6Z4_9PROT</name>
<protein>
    <submittedName>
        <fullName evidence="2">Microcystin-dependent protein</fullName>
    </submittedName>
</protein>
<reference evidence="2 3" key="1">
    <citation type="submission" date="2019-06" db="EMBL/GenBank/DDBJ databases">
        <title>Genomic Encyclopedia of Type Strains, Phase IV (KMG-V): Genome sequencing to study the core and pangenomes of soil and plant-associated prokaryotes.</title>
        <authorList>
            <person name="Whitman W."/>
        </authorList>
    </citation>
    <scope>NUCLEOTIDE SEQUENCE [LARGE SCALE GENOMIC DNA]</scope>
    <source>
        <strain evidence="2 3">BR 11865</strain>
    </source>
</reference>
<comment type="caution">
    <text evidence="2">The sequence shown here is derived from an EMBL/GenBank/DDBJ whole genome shotgun (WGS) entry which is preliminary data.</text>
</comment>